<comment type="caution">
    <text evidence="5">The sequence shown here is derived from an EMBL/GenBank/DDBJ whole genome shotgun (WGS) entry which is preliminary data.</text>
</comment>
<protein>
    <recommendedName>
        <fullName evidence="4">Hedgehog/Intein (Hint) domain-containing protein</fullName>
    </recommendedName>
</protein>
<sequence length="718" mass="74124">MLPGYVDEQCDTIDGADGDNDVIYAYSGNDIVDAGDGDDTVYGGNGNDVLAGGTGTNTLYGGDGDDVFVGGEGSDIFEGGEGQDNLDYSSSGSAVTVDLSSGSLSGGDADNDSIISGIDGAIGSDFDDTLIGFDQEGTSSSDTFTNEFFGGKGDDYIEGKGGDDRLYGGEDNDEIYGGGGDDLIEGGSGDDSVDGGSGNDEIYGEDGDDILRGRAGNDTLFGGNGDDELFGGGDGDTLYGGDGSDTATGSAGDDVIDTSGPVDVANDIGTPDRGYPGLYDDDADPTNDMDTVYGGGGNDIITTGDDADSISGGAGDDSIYSGIDDDAIDGGKGDDLIVGGEGNDVIEAGAGDDVVYGGLESTDILDIPDETDLRPDNGMDTIFGGDGDDVLYGRDDDDVIYGGADDDEIYGGIDDDTMFGDRGDDIFGGGHGTDAAYGGADKDTFNYDSAEDAIGDIVDGGSGGDDYDTLDLSNVGHYKIINETVDPDGDSTSGTVQFIDRPGGSVTGELTFTEIENILDTTPPPCFTPGTLIATMQGEKPVESLKVGDRVITRDNGAQEVRWIGSKPMTGAELQASPHLQPVLIRKGALGNGLPERDMLVSQNHRVLVNNAEVGLLFNEPEVLVAAKHLVNADKGVSLVSASHATYVHFMFDHHEVVLSDGAWTESFQPGDQAMASVSAEQRDEITELFPELAHAQGREAYTSSRLSLKAFEAKMFK</sequence>
<gene>
    <name evidence="5" type="ORF">GCM10011498_00960</name>
</gene>
<evidence type="ECO:0000313" key="5">
    <source>
        <dbReference type="EMBL" id="GGA05245.1"/>
    </source>
</evidence>
<organism evidence="5 6">
    <name type="scientific">Neptunicoccus cionae</name>
    <dbReference type="NCBI Taxonomy" id="2035344"/>
    <lineage>
        <taxon>Bacteria</taxon>
        <taxon>Pseudomonadati</taxon>
        <taxon>Pseudomonadota</taxon>
        <taxon>Alphaproteobacteria</taxon>
        <taxon>Rhodobacterales</taxon>
        <taxon>Paracoccaceae</taxon>
        <taxon>Neptunicoccus</taxon>
    </lineage>
</organism>
<evidence type="ECO:0000259" key="4">
    <source>
        <dbReference type="Pfam" id="PF13403"/>
    </source>
</evidence>
<dbReference type="PROSITE" id="PS00330">
    <property type="entry name" value="HEMOLYSIN_CALCIUM"/>
    <property type="match status" value="2"/>
</dbReference>
<dbReference type="InterPro" id="IPR011049">
    <property type="entry name" value="Serralysin-like_metalloprot_C"/>
</dbReference>
<dbReference type="Pfam" id="PF00353">
    <property type="entry name" value="HemolysinCabind"/>
    <property type="match status" value="8"/>
</dbReference>
<feature type="compositionally biased region" description="Gly residues" evidence="3">
    <location>
        <begin position="230"/>
        <end position="243"/>
    </location>
</feature>
<comment type="subcellular location">
    <subcellularLocation>
        <location evidence="1">Secreted</location>
    </subcellularLocation>
</comment>
<dbReference type="Pfam" id="PF13403">
    <property type="entry name" value="Hint_2"/>
    <property type="match status" value="1"/>
</dbReference>
<dbReference type="GO" id="GO:0005509">
    <property type="term" value="F:calcium ion binding"/>
    <property type="evidence" value="ECO:0007669"/>
    <property type="project" value="InterPro"/>
</dbReference>
<dbReference type="SUPFAM" id="SSF51120">
    <property type="entry name" value="beta-Roll"/>
    <property type="match status" value="4"/>
</dbReference>
<dbReference type="InterPro" id="IPR036844">
    <property type="entry name" value="Hint_dom_sf"/>
</dbReference>
<dbReference type="GO" id="GO:0005576">
    <property type="term" value="C:extracellular region"/>
    <property type="evidence" value="ECO:0007669"/>
    <property type="project" value="UniProtKB-SubCell"/>
</dbReference>
<dbReference type="PANTHER" id="PTHR38340:SF1">
    <property type="entry name" value="S-LAYER PROTEIN"/>
    <property type="match status" value="1"/>
</dbReference>
<dbReference type="InterPro" id="IPR050557">
    <property type="entry name" value="RTX_toxin/Mannuronan_C5-epim"/>
</dbReference>
<evidence type="ECO:0000256" key="3">
    <source>
        <dbReference type="SAM" id="MobiDB-lite"/>
    </source>
</evidence>
<dbReference type="RefSeq" id="WP_188669866.1">
    <property type="nucleotide sequence ID" value="NZ_BMKA01000001.1"/>
</dbReference>
<dbReference type="Gene3D" id="2.150.10.10">
    <property type="entry name" value="Serralysin-like metalloprotease, C-terminal"/>
    <property type="match status" value="5"/>
</dbReference>
<reference evidence="5" key="2">
    <citation type="submission" date="2020-09" db="EMBL/GenBank/DDBJ databases">
        <authorList>
            <person name="Sun Q."/>
            <person name="Zhou Y."/>
        </authorList>
    </citation>
    <scope>NUCLEOTIDE SEQUENCE</scope>
    <source>
        <strain evidence="5">CGMCC 1.15880</strain>
    </source>
</reference>
<dbReference type="AlphaFoldDB" id="A0A916QPR7"/>
<reference evidence="5" key="1">
    <citation type="journal article" date="2014" name="Int. J. Syst. Evol. Microbiol.">
        <title>Complete genome sequence of Corynebacterium casei LMG S-19264T (=DSM 44701T), isolated from a smear-ripened cheese.</title>
        <authorList>
            <consortium name="US DOE Joint Genome Institute (JGI-PGF)"/>
            <person name="Walter F."/>
            <person name="Albersmeier A."/>
            <person name="Kalinowski J."/>
            <person name="Ruckert C."/>
        </authorList>
    </citation>
    <scope>NUCLEOTIDE SEQUENCE</scope>
    <source>
        <strain evidence="5">CGMCC 1.15880</strain>
    </source>
</reference>
<dbReference type="Proteomes" id="UP000628017">
    <property type="component" value="Unassembled WGS sequence"/>
</dbReference>
<dbReference type="SUPFAM" id="SSF51294">
    <property type="entry name" value="Hedgehog/intein (Hint) domain"/>
    <property type="match status" value="1"/>
</dbReference>
<name>A0A916QPR7_9RHOB</name>
<dbReference type="Gene3D" id="2.170.16.10">
    <property type="entry name" value="Hedgehog/Intein (Hint) domain"/>
    <property type="match status" value="1"/>
</dbReference>
<feature type="domain" description="Hedgehog/Intein (Hint)" evidence="4">
    <location>
        <begin position="525"/>
        <end position="672"/>
    </location>
</feature>
<keyword evidence="2" id="KW-0964">Secreted</keyword>
<feature type="region of interest" description="Disordered" evidence="3">
    <location>
        <begin position="183"/>
        <end position="285"/>
    </location>
</feature>
<dbReference type="PRINTS" id="PR00313">
    <property type="entry name" value="CABNDNGRPT"/>
</dbReference>
<dbReference type="PANTHER" id="PTHR38340">
    <property type="entry name" value="S-LAYER PROTEIN"/>
    <property type="match status" value="1"/>
</dbReference>
<evidence type="ECO:0000313" key="6">
    <source>
        <dbReference type="Proteomes" id="UP000628017"/>
    </source>
</evidence>
<dbReference type="EMBL" id="BMKA01000001">
    <property type="protein sequence ID" value="GGA05245.1"/>
    <property type="molecule type" value="Genomic_DNA"/>
</dbReference>
<evidence type="ECO:0000256" key="1">
    <source>
        <dbReference type="ARBA" id="ARBA00004613"/>
    </source>
</evidence>
<evidence type="ECO:0000256" key="2">
    <source>
        <dbReference type="ARBA" id="ARBA00022525"/>
    </source>
</evidence>
<proteinExistence type="predicted"/>
<accession>A0A916QPR7</accession>
<dbReference type="InterPro" id="IPR001343">
    <property type="entry name" value="Hemolysn_Ca-bd"/>
</dbReference>
<dbReference type="InterPro" id="IPR028992">
    <property type="entry name" value="Hedgehog/Intein_dom"/>
</dbReference>
<dbReference type="InterPro" id="IPR018511">
    <property type="entry name" value="Hemolysin-typ_Ca-bd_CS"/>
</dbReference>
<keyword evidence="6" id="KW-1185">Reference proteome</keyword>